<dbReference type="Proteomes" id="UP000187203">
    <property type="component" value="Unassembled WGS sequence"/>
</dbReference>
<dbReference type="EMBL" id="AWUE01021113">
    <property type="protein sequence ID" value="OMO63470.1"/>
    <property type="molecule type" value="Genomic_DNA"/>
</dbReference>
<sequence length="159" mass="18812">MAQKVKTKNKKQAHEGRLSKIEANINRSKTWPDLPQTLVYIIARQPTLMQSISYGGLTKLCLSPPKKCYPNNSTSTPTFLQLFDETKVNDDKNQVEPFLNVSFYRKWFWPWHYESWHRRPICSDWKRYVGYSNDAIVAKGATNPYWESSDHIYLWEHLQ</sequence>
<evidence type="ECO:0000313" key="2">
    <source>
        <dbReference type="Proteomes" id="UP000187203"/>
    </source>
</evidence>
<keyword evidence="2" id="KW-1185">Reference proteome</keyword>
<gene>
    <name evidence="1" type="ORF">COLO4_32420</name>
</gene>
<reference evidence="2" key="1">
    <citation type="submission" date="2013-09" db="EMBL/GenBank/DDBJ databases">
        <title>Corchorus olitorius genome sequencing.</title>
        <authorList>
            <person name="Alam M."/>
            <person name="Haque M.S."/>
            <person name="Islam M.S."/>
            <person name="Emdad E.M."/>
            <person name="Islam M.M."/>
            <person name="Ahmed B."/>
            <person name="Halim A."/>
            <person name="Hossen Q.M.M."/>
            <person name="Hossain M.Z."/>
            <person name="Ahmed R."/>
            <person name="Khan M.M."/>
            <person name="Islam R."/>
            <person name="Rashid M.M."/>
            <person name="Khan S.A."/>
            <person name="Rahman M.S."/>
            <person name="Alam M."/>
            <person name="Yahiya A.S."/>
            <person name="Khan M.S."/>
            <person name="Azam M.S."/>
            <person name="Haque T."/>
            <person name="Lashkar M.Z.H."/>
            <person name="Akhand A.I."/>
            <person name="Morshed G."/>
            <person name="Roy S."/>
            <person name="Uddin K.S."/>
            <person name="Rabeya T."/>
            <person name="Hossain A.S."/>
            <person name="Chowdhury A."/>
            <person name="Snigdha A.R."/>
            <person name="Mortoza M.S."/>
            <person name="Matin S.A."/>
            <person name="Hoque S.M.E."/>
            <person name="Islam M.K."/>
            <person name="Roy D.K."/>
            <person name="Haider R."/>
            <person name="Moosa M.M."/>
            <person name="Elias S.M."/>
            <person name="Hasan A.M."/>
            <person name="Jahan S."/>
            <person name="Shafiuddin M."/>
            <person name="Mahmood N."/>
            <person name="Shommy N.S."/>
        </authorList>
    </citation>
    <scope>NUCLEOTIDE SEQUENCE [LARGE SCALE GENOMIC DNA]</scope>
    <source>
        <strain evidence="2">cv. O-4</strain>
    </source>
</reference>
<protein>
    <submittedName>
        <fullName evidence="1">Uncharacterized protein</fullName>
    </submittedName>
</protein>
<accession>A0A1R3GZQ5</accession>
<evidence type="ECO:0000313" key="1">
    <source>
        <dbReference type="EMBL" id="OMO63470.1"/>
    </source>
</evidence>
<comment type="caution">
    <text evidence="1">The sequence shown here is derived from an EMBL/GenBank/DDBJ whole genome shotgun (WGS) entry which is preliminary data.</text>
</comment>
<name>A0A1R3GZQ5_9ROSI</name>
<proteinExistence type="predicted"/>
<dbReference type="AlphaFoldDB" id="A0A1R3GZQ5"/>
<organism evidence="1 2">
    <name type="scientific">Corchorus olitorius</name>
    <dbReference type="NCBI Taxonomy" id="93759"/>
    <lineage>
        <taxon>Eukaryota</taxon>
        <taxon>Viridiplantae</taxon>
        <taxon>Streptophyta</taxon>
        <taxon>Embryophyta</taxon>
        <taxon>Tracheophyta</taxon>
        <taxon>Spermatophyta</taxon>
        <taxon>Magnoliopsida</taxon>
        <taxon>eudicotyledons</taxon>
        <taxon>Gunneridae</taxon>
        <taxon>Pentapetalae</taxon>
        <taxon>rosids</taxon>
        <taxon>malvids</taxon>
        <taxon>Malvales</taxon>
        <taxon>Malvaceae</taxon>
        <taxon>Grewioideae</taxon>
        <taxon>Apeibeae</taxon>
        <taxon>Corchorus</taxon>
    </lineage>
</organism>